<evidence type="ECO:0000313" key="1">
    <source>
        <dbReference type="EMBL" id="RXD56447.1"/>
    </source>
</evidence>
<evidence type="ECO:0000313" key="2">
    <source>
        <dbReference type="Proteomes" id="UP000289372"/>
    </source>
</evidence>
<dbReference type="EMBL" id="PUUL01000018">
    <property type="protein sequence ID" value="RXD56447.1"/>
    <property type="molecule type" value="Genomic_DNA"/>
</dbReference>
<accession>A0AAQ0YSC9</accession>
<gene>
    <name evidence="1" type="ORF">DB769_03480</name>
</gene>
<reference evidence="1 2" key="1">
    <citation type="submission" date="2018-02" db="EMBL/GenBank/DDBJ databases">
        <title>Characterization of Xanthomonas diversity in transplant houses and field plants.</title>
        <authorList>
            <person name="Abrahamian P."/>
            <person name="Timilsina S."/>
            <person name="Minsavage G.V."/>
            <person name="Goss E.M."/>
            <person name="Jones J.B."/>
            <person name="Vallad G.E."/>
        </authorList>
    </citation>
    <scope>NUCLEOTIDE SEQUENCE [LARGE SCALE GENOMIC DNA]</scope>
    <source>
        <strain evidence="1 2">GEV2132</strain>
    </source>
</reference>
<dbReference type="AlphaFoldDB" id="A0AAQ0YSC9"/>
<protein>
    <submittedName>
        <fullName evidence="1">Glutathione S-transferase</fullName>
    </submittedName>
</protein>
<comment type="caution">
    <text evidence="1">The sequence shown here is derived from an EMBL/GenBank/DDBJ whole genome shotgun (WGS) entry which is preliminary data.</text>
</comment>
<proteinExistence type="predicted"/>
<name>A0AAQ0YSC9_XANPE</name>
<organism evidence="1 2">
    <name type="scientific">Xanthomonas perforans</name>
    <dbReference type="NCBI Taxonomy" id="442694"/>
    <lineage>
        <taxon>Bacteria</taxon>
        <taxon>Pseudomonadati</taxon>
        <taxon>Pseudomonadota</taxon>
        <taxon>Gammaproteobacteria</taxon>
        <taxon>Lysobacterales</taxon>
        <taxon>Lysobacteraceae</taxon>
        <taxon>Xanthomonas</taxon>
    </lineage>
</organism>
<sequence length="37" mass="3594">PPPTRAYIARMAARPAVARAEAVDAGRAAADGASASG</sequence>
<dbReference type="Proteomes" id="UP000289372">
    <property type="component" value="Unassembled WGS sequence"/>
</dbReference>
<feature type="non-terminal residue" evidence="1">
    <location>
        <position position="1"/>
    </location>
</feature>